<sequence>MSSSVATALSDGLERLVEMSGAGGPGLGRESLPILESFLHATDLLVESAEAVGASTKEHRLREAIFNYGRELKAEANALREVAQGLAQAPAIGQTAETKHAMIRSLIKIGKLTANLMQAEEDVDQKVLSHACKNCASSAKARLAAAAAAAAAARGKTLVSKTRRTDAEMIEAARVFAQSCVELVKTLSDIAYRYAETSPKHRDEVLHVANQIKTTSPKLIEAVKVAHFNPGNTKNMEAALVVVKALAGEISRAITLAKGPAFTTEVRMPPFALGSSSSVSALSASLSSSPPSSSSSSSLHHPPLSSSPSSSSFSSLHSGSAPPSSPSTSRAGGGGLGGFRRRPEGGSGIGSSVALGSGGNSGIVGAGSMIRKRTITDSREGMDVLLRARAMSQAVTLKLKIEKELDVRSLDAGAAESEDSATASTAPVGDESANGGGKADHQHTNQGGKGRGSMDKEESKLLLRITKLEVDNKKLRDENEELRRRFENQADDERRLREREREEETELHEQLLLKRKLVSMADENSRLRQESFYFEDWATRLIGTPPTEMDLDGMKCSAVENSPQQPYKALR</sequence>
<gene>
    <name evidence="3" type="ORF">ACA1_197610</name>
</gene>
<evidence type="ECO:0000256" key="1">
    <source>
        <dbReference type="SAM" id="Coils"/>
    </source>
</evidence>
<dbReference type="AlphaFoldDB" id="L8H586"/>
<keyword evidence="4" id="KW-1185">Reference proteome</keyword>
<dbReference type="EMBL" id="KB007932">
    <property type="protein sequence ID" value="ELR19591.1"/>
    <property type="molecule type" value="Genomic_DNA"/>
</dbReference>
<protein>
    <submittedName>
        <fullName evidence="3">Uncharacterized protein</fullName>
    </submittedName>
</protein>
<dbReference type="Gene3D" id="1.20.120.230">
    <property type="entry name" value="Alpha-catenin/vinculin-like"/>
    <property type="match status" value="1"/>
</dbReference>
<feature type="region of interest" description="Disordered" evidence="2">
    <location>
        <begin position="412"/>
        <end position="457"/>
    </location>
</feature>
<organism evidence="3 4">
    <name type="scientific">Acanthamoeba castellanii (strain ATCC 30010 / Neff)</name>
    <dbReference type="NCBI Taxonomy" id="1257118"/>
    <lineage>
        <taxon>Eukaryota</taxon>
        <taxon>Amoebozoa</taxon>
        <taxon>Discosea</taxon>
        <taxon>Longamoebia</taxon>
        <taxon>Centramoebida</taxon>
        <taxon>Acanthamoebidae</taxon>
        <taxon>Acanthamoeba</taxon>
    </lineage>
</organism>
<feature type="coiled-coil region" evidence="1">
    <location>
        <begin position="458"/>
        <end position="503"/>
    </location>
</feature>
<evidence type="ECO:0000256" key="2">
    <source>
        <dbReference type="SAM" id="MobiDB-lite"/>
    </source>
</evidence>
<dbReference type="KEGG" id="acan:ACA1_197610"/>
<feature type="compositionally biased region" description="Gly residues" evidence="2">
    <location>
        <begin position="356"/>
        <end position="365"/>
    </location>
</feature>
<feature type="region of interest" description="Disordered" evidence="2">
    <location>
        <begin position="282"/>
        <end position="365"/>
    </location>
</feature>
<evidence type="ECO:0000313" key="4">
    <source>
        <dbReference type="Proteomes" id="UP000011083"/>
    </source>
</evidence>
<reference evidence="3 4" key="1">
    <citation type="journal article" date="2013" name="Genome Biol.">
        <title>Genome of Acanthamoeba castellanii highlights extensive lateral gene transfer and early evolution of tyrosine kinase signaling.</title>
        <authorList>
            <person name="Clarke M."/>
            <person name="Lohan A.J."/>
            <person name="Liu B."/>
            <person name="Lagkouvardos I."/>
            <person name="Roy S."/>
            <person name="Zafar N."/>
            <person name="Bertelli C."/>
            <person name="Schilde C."/>
            <person name="Kianianmomeni A."/>
            <person name="Burglin T.R."/>
            <person name="Frech C."/>
            <person name="Turcotte B."/>
            <person name="Kopec K.O."/>
            <person name="Synnott J.M."/>
            <person name="Choo C."/>
            <person name="Paponov I."/>
            <person name="Finkler A."/>
            <person name="Soon Heng Tan C."/>
            <person name="Hutchins A.P."/>
            <person name="Weinmeier T."/>
            <person name="Rattei T."/>
            <person name="Chu J.S."/>
            <person name="Gimenez G."/>
            <person name="Irimia M."/>
            <person name="Rigden D.J."/>
            <person name="Fitzpatrick D.A."/>
            <person name="Lorenzo-Morales J."/>
            <person name="Bateman A."/>
            <person name="Chiu C.H."/>
            <person name="Tang P."/>
            <person name="Hegemann P."/>
            <person name="Fromm H."/>
            <person name="Raoult D."/>
            <person name="Greub G."/>
            <person name="Miranda-Saavedra D."/>
            <person name="Chen N."/>
            <person name="Nash P."/>
            <person name="Ginger M.L."/>
            <person name="Horn M."/>
            <person name="Schaap P."/>
            <person name="Caler L."/>
            <person name="Loftus B."/>
        </authorList>
    </citation>
    <scope>NUCLEOTIDE SEQUENCE [LARGE SCALE GENOMIC DNA]</scope>
    <source>
        <strain evidence="3 4">Neff</strain>
    </source>
</reference>
<feature type="compositionally biased region" description="Low complexity" evidence="2">
    <location>
        <begin position="412"/>
        <end position="426"/>
    </location>
</feature>
<dbReference type="VEuPathDB" id="AmoebaDB:ACA1_197610"/>
<name>L8H586_ACACF</name>
<accession>L8H586</accession>
<dbReference type="GeneID" id="14920414"/>
<dbReference type="RefSeq" id="XP_004341683.1">
    <property type="nucleotide sequence ID" value="XM_004341635.1"/>
</dbReference>
<proteinExistence type="predicted"/>
<feature type="compositionally biased region" description="Low complexity" evidence="2">
    <location>
        <begin position="282"/>
        <end position="322"/>
    </location>
</feature>
<evidence type="ECO:0000313" key="3">
    <source>
        <dbReference type="EMBL" id="ELR19591.1"/>
    </source>
</evidence>
<dbReference type="Proteomes" id="UP000011083">
    <property type="component" value="Unassembled WGS sequence"/>
</dbReference>
<keyword evidence="1" id="KW-0175">Coiled coil</keyword>